<dbReference type="PANTHER" id="PTHR45947">
    <property type="entry name" value="SULFOQUINOVOSYL TRANSFERASE SQD2"/>
    <property type="match status" value="1"/>
</dbReference>
<dbReference type="RefSeq" id="WP_197921742.1">
    <property type="nucleotide sequence ID" value="NZ_CAWPTA010000008.1"/>
</dbReference>
<dbReference type="PANTHER" id="PTHR45947:SF3">
    <property type="entry name" value="SULFOQUINOVOSYL TRANSFERASE SQD2"/>
    <property type="match status" value="1"/>
</dbReference>
<keyword evidence="3" id="KW-1185">Reference proteome</keyword>
<proteinExistence type="predicted"/>
<evidence type="ECO:0000313" key="2">
    <source>
        <dbReference type="EMBL" id="MBH5323027.1"/>
    </source>
</evidence>
<dbReference type="Proteomes" id="UP000602442">
    <property type="component" value="Unassembled WGS sequence"/>
</dbReference>
<accession>A0ABS0N5G2</accession>
<dbReference type="Pfam" id="PF13692">
    <property type="entry name" value="Glyco_trans_1_4"/>
    <property type="match status" value="1"/>
</dbReference>
<dbReference type="EMBL" id="JAEANY010000003">
    <property type="protein sequence ID" value="MBH5323027.1"/>
    <property type="molecule type" value="Genomic_DNA"/>
</dbReference>
<dbReference type="InterPro" id="IPR028098">
    <property type="entry name" value="Glyco_trans_4-like_N"/>
</dbReference>
<evidence type="ECO:0000259" key="1">
    <source>
        <dbReference type="Pfam" id="PF13439"/>
    </source>
</evidence>
<dbReference type="InterPro" id="IPR050194">
    <property type="entry name" value="Glycosyltransferase_grp1"/>
</dbReference>
<protein>
    <submittedName>
        <fullName evidence="2">Glycosyltransferase</fullName>
    </submittedName>
</protein>
<sequence>MLTSTLPRFLGDAQANFVGEQAAAWSDARPEDAITILAPHDKGAAHKEHAGRVAIERFRYFAPESWQKLAYPAILPNIRRNPFLLTQIAPFMAAGYRAASRIVRERNIDFIYAHWVMPQGLIAHRLHRKFDIPYVLQNHSSDLAVFDKLGGAGRRMARAIIREAVHFFCVNSDQREAALAMVMPEEREAIARKITVLPMGVQLPQLEAKEGQTYHVGSIGRLSKKKGLDRLIDAAELLADRGITPRIGIAGDGEESAALQRRPEQADVNFPGFVAGPAKDQFMASCERFAFPAKASQGDVEGLPVALLEALCTGRRVLASTDTNIRLLTEWEELREHVEFIADPDDIAALADALQRLLERPSTPNPAQEEIVARYRWDRLIEEYLRPIEAVMQGR</sequence>
<feature type="domain" description="Glycosyltransferase subfamily 4-like N-terminal" evidence="1">
    <location>
        <begin position="61"/>
        <end position="201"/>
    </location>
</feature>
<organism evidence="2 3">
    <name type="scientific">Aurantiacibacter sediminis</name>
    <dbReference type="NCBI Taxonomy" id="2793064"/>
    <lineage>
        <taxon>Bacteria</taxon>
        <taxon>Pseudomonadati</taxon>
        <taxon>Pseudomonadota</taxon>
        <taxon>Alphaproteobacteria</taxon>
        <taxon>Sphingomonadales</taxon>
        <taxon>Erythrobacteraceae</taxon>
        <taxon>Aurantiacibacter</taxon>
    </lineage>
</organism>
<gene>
    <name evidence="2" type="ORF">I5L03_10575</name>
</gene>
<comment type="caution">
    <text evidence="2">The sequence shown here is derived from an EMBL/GenBank/DDBJ whole genome shotgun (WGS) entry which is preliminary data.</text>
</comment>
<dbReference type="Gene3D" id="3.40.50.2000">
    <property type="entry name" value="Glycogen Phosphorylase B"/>
    <property type="match status" value="2"/>
</dbReference>
<dbReference type="SUPFAM" id="SSF53756">
    <property type="entry name" value="UDP-Glycosyltransferase/glycogen phosphorylase"/>
    <property type="match status" value="1"/>
</dbReference>
<reference evidence="2 3" key="1">
    <citation type="submission" date="2020-11" db="EMBL/GenBank/DDBJ databases">
        <title>Erythrobacter sediminis sp. nov., a marine bacterium from a tidal flat of Garorim Bay.</title>
        <authorList>
            <person name="Kim D."/>
            <person name="Yoo Y."/>
            <person name="Kim J.-J."/>
        </authorList>
    </citation>
    <scope>NUCLEOTIDE SEQUENCE [LARGE SCALE GENOMIC DNA]</scope>
    <source>
        <strain evidence="2 3">JGD-13</strain>
    </source>
</reference>
<dbReference type="Pfam" id="PF13439">
    <property type="entry name" value="Glyco_transf_4"/>
    <property type="match status" value="1"/>
</dbReference>
<name>A0ABS0N5G2_9SPHN</name>
<evidence type="ECO:0000313" key="3">
    <source>
        <dbReference type="Proteomes" id="UP000602442"/>
    </source>
</evidence>